<proteinExistence type="predicted"/>
<comment type="caution">
    <text evidence="2">The sequence shown here is derived from an EMBL/GenBank/DDBJ whole genome shotgun (WGS) entry which is preliminary data.</text>
</comment>
<evidence type="ECO:0000313" key="2">
    <source>
        <dbReference type="EMBL" id="RFA28907.1"/>
    </source>
</evidence>
<name>A0A3E0WEL7_9MICO</name>
<dbReference type="EMBL" id="NBXE01000008">
    <property type="protein sequence ID" value="RFA28907.1"/>
    <property type="molecule type" value="Genomic_DNA"/>
</dbReference>
<sequence>MVHLSTHPTAERPLANAPIHQLETGANRTHDLIVLSFAFVLARLTGDPVRPMLPNDATRRHRMSPTCAPPSG</sequence>
<feature type="region of interest" description="Disordered" evidence="1">
    <location>
        <begin position="48"/>
        <end position="72"/>
    </location>
</feature>
<dbReference type="Proteomes" id="UP000257080">
    <property type="component" value="Unassembled WGS sequence"/>
</dbReference>
<accession>A0A3E0WEL7</accession>
<evidence type="ECO:0000313" key="3">
    <source>
        <dbReference type="Proteomes" id="UP000257080"/>
    </source>
</evidence>
<gene>
    <name evidence="2" type="ORF">B7R25_04155</name>
</gene>
<organism evidence="2 3">
    <name type="scientific">Subtercola boreus</name>
    <dbReference type="NCBI Taxonomy" id="120213"/>
    <lineage>
        <taxon>Bacteria</taxon>
        <taxon>Bacillati</taxon>
        <taxon>Actinomycetota</taxon>
        <taxon>Actinomycetes</taxon>
        <taxon>Micrococcales</taxon>
        <taxon>Microbacteriaceae</taxon>
        <taxon>Subtercola</taxon>
    </lineage>
</organism>
<evidence type="ECO:0000256" key="1">
    <source>
        <dbReference type="SAM" id="MobiDB-lite"/>
    </source>
</evidence>
<reference evidence="2 3" key="1">
    <citation type="submission" date="2017-04" db="EMBL/GenBank/DDBJ databases">
        <title>Comparative genome analysis of Subtercola boreus.</title>
        <authorList>
            <person name="Cho Y.-J."/>
            <person name="Cho A."/>
            <person name="Kim O.-S."/>
            <person name="Lee J.-I."/>
        </authorList>
    </citation>
    <scope>NUCLEOTIDE SEQUENCE [LARGE SCALE GENOMIC DNA]</scope>
    <source>
        <strain evidence="2 3">P28004</strain>
    </source>
</reference>
<dbReference type="AlphaFoldDB" id="A0A3E0WEL7"/>
<protein>
    <submittedName>
        <fullName evidence="2">Uncharacterized protein</fullName>
    </submittedName>
</protein>